<dbReference type="PANTHER" id="PTHR34549:SF2">
    <property type="entry name" value="PHOTOSYSTEM I SUBUNIT IV"/>
    <property type="match status" value="1"/>
</dbReference>
<reference evidence="7" key="1">
    <citation type="journal article" date="2019" name="Mol. Phylogenet. Evol.">
        <title>Morphological evolution and classification of the red algal order Ceramiales inferred using plastid phylogenomics.</title>
        <authorList>
            <person name="Diaz-Tapia P."/>
            <person name="Pasella M.M."/>
            <person name="Verbruggen H."/>
            <person name="Maggs C.A."/>
        </authorList>
    </citation>
    <scope>NUCLEOTIDE SEQUENCE</scope>
    <source>
        <strain evidence="7">15261_9</strain>
    </source>
</reference>
<gene>
    <name evidence="7" type="primary">psaE</name>
</gene>
<dbReference type="EMBL" id="MK814678">
    <property type="protein sequence ID" value="QCI07083.1"/>
    <property type="molecule type" value="Genomic_DNA"/>
</dbReference>
<evidence type="ECO:0000256" key="5">
    <source>
        <dbReference type="ARBA" id="ARBA00022836"/>
    </source>
</evidence>
<evidence type="ECO:0000313" key="7">
    <source>
        <dbReference type="EMBL" id="QCI07083.1"/>
    </source>
</evidence>
<reference evidence="7" key="2">
    <citation type="submission" date="2019-04" db="EMBL/GenBank/DDBJ databases">
        <authorList>
            <person name="Pasella M."/>
        </authorList>
    </citation>
    <scope>NUCLEOTIDE SEQUENCE</scope>
    <source>
        <strain evidence="7">15261_9</strain>
    </source>
</reference>
<accession>A0A4D6WUH4</accession>
<keyword evidence="4" id="KW-0602">Photosynthesis</keyword>
<keyword evidence="5" id="KW-0603">Photosystem I</keyword>
<comment type="function">
    <text evidence="1">Stabilizes the interaction between PsaC and the PSI core, assists the docking of the ferredoxin to PSI and interacts with ferredoxin-NADP oxidoreductase.</text>
</comment>
<dbReference type="Gene3D" id="2.30.30.50">
    <property type="match status" value="1"/>
</dbReference>
<dbReference type="PANTHER" id="PTHR34549">
    <property type="entry name" value="PHOTOSYSTEM I REACTION CENTER SUBUNIT IV A, CHLOROPLASTIC-RELATED"/>
    <property type="match status" value="1"/>
</dbReference>
<dbReference type="SUPFAM" id="SSF50090">
    <property type="entry name" value="Electron transport accessory proteins"/>
    <property type="match status" value="1"/>
</dbReference>
<evidence type="ECO:0000256" key="3">
    <source>
        <dbReference type="ARBA" id="ARBA00007501"/>
    </source>
</evidence>
<evidence type="ECO:0000256" key="1">
    <source>
        <dbReference type="ARBA" id="ARBA00001993"/>
    </source>
</evidence>
<evidence type="ECO:0000256" key="4">
    <source>
        <dbReference type="ARBA" id="ARBA00022531"/>
    </source>
</evidence>
<evidence type="ECO:0000256" key="6">
    <source>
        <dbReference type="ARBA" id="ARBA00023136"/>
    </source>
</evidence>
<organism evidence="7">
    <name type="scientific">Haraldiophyllum bonnemaisonii</name>
    <dbReference type="NCBI Taxonomy" id="167977"/>
    <lineage>
        <taxon>Eukaryota</taxon>
        <taxon>Rhodophyta</taxon>
        <taxon>Florideophyceae</taxon>
        <taxon>Rhodymeniophycidae</taxon>
        <taxon>Ceramiales</taxon>
        <taxon>Delesseriaceae</taxon>
        <taxon>Haraldiophyllum</taxon>
    </lineage>
</organism>
<geneLocation type="plastid" evidence="7"/>
<proteinExistence type="inferred from homology"/>
<protein>
    <submittedName>
        <fullName evidence="7">Photosystem I reaction center subunit IV</fullName>
    </submittedName>
</protein>
<keyword evidence="7" id="KW-0934">Plastid</keyword>
<keyword evidence="6" id="KW-0472">Membrane</keyword>
<name>A0A4D6WUH4_9FLOR</name>
<dbReference type="Pfam" id="PF02427">
    <property type="entry name" value="PSI_PsaE"/>
    <property type="match status" value="1"/>
</dbReference>
<dbReference type="AlphaFoldDB" id="A0A4D6WUH4"/>
<comment type="subcellular location">
    <subcellularLocation>
        <location evidence="2">Membrane</location>
        <topology evidence="2">Peripheral membrane protein</topology>
    </subcellularLocation>
</comment>
<dbReference type="GO" id="GO:0009538">
    <property type="term" value="C:photosystem I reaction center"/>
    <property type="evidence" value="ECO:0007669"/>
    <property type="project" value="InterPro"/>
</dbReference>
<sequence length="62" mass="7211">MNIEKGSKVKILRKESYWYQDIGTVVKVDKDIKYPVLIRFKKSTYSGVNSNNFAENEVVLVK</sequence>
<evidence type="ECO:0000256" key="2">
    <source>
        <dbReference type="ARBA" id="ARBA00004170"/>
    </source>
</evidence>
<dbReference type="GO" id="GO:0015979">
    <property type="term" value="P:photosynthesis"/>
    <property type="evidence" value="ECO:0007669"/>
    <property type="project" value="UniProtKB-KW"/>
</dbReference>
<dbReference type="InterPro" id="IPR008990">
    <property type="entry name" value="Elect_transpt_acc-like_dom_sf"/>
</dbReference>
<dbReference type="InterPro" id="IPR003375">
    <property type="entry name" value="PSI_PsaE"/>
</dbReference>
<comment type="similarity">
    <text evidence="3">Belongs to the PsaE family.</text>
</comment>